<feature type="domain" description="HTH cro/C1-type" evidence="1">
    <location>
        <begin position="16"/>
        <end position="70"/>
    </location>
</feature>
<dbReference type="AlphaFoldDB" id="A0A1L3JN11"/>
<gene>
    <name evidence="2" type="ORF">LPB136_10360</name>
</gene>
<dbReference type="InterPro" id="IPR010982">
    <property type="entry name" value="Lambda_DNA-bd_dom_sf"/>
</dbReference>
<dbReference type="STRING" id="1850252.LPB136_10360"/>
<dbReference type="InterPro" id="IPR001387">
    <property type="entry name" value="Cro/C1-type_HTH"/>
</dbReference>
<accession>A0A1L3JN11</accession>
<evidence type="ECO:0000259" key="1">
    <source>
        <dbReference type="PROSITE" id="PS50943"/>
    </source>
</evidence>
<dbReference type="EMBL" id="CP018155">
    <property type="protein sequence ID" value="APG66472.1"/>
    <property type="molecule type" value="Genomic_DNA"/>
</dbReference>
<organism evidence="2 3">
    <name type="scientific">Tenacibaculum todarodis</name>
    <dbReference type="NCBI Taxonomy" id="1850252"/>
    <lineage>
        <taxon>Bacteria</taxon>
        <taxon>Pseudomonadati</taxon>
        <taxon>Bacteroidota</taxon>
        <taxon>Flavobacteriia</taxon>
        <taxon>Flavobacteriales</taxon>
        <taxon>Flavobacteriaceae</taxon>
        <taxon>Tenacibaculum</taxon>
    </lineage>
</organism>
<keyword evidence="3" id="KW-1185">Reference proteome</keyword>
<evidence type="ECO:0000313" key="3">
    <source>
        <dbReference type="Proteomes" id="UP000181898"/>
    </source>
</evidence>
<dbReference type="Pfam" id="PF01381">
    <property type="entry name" value="HTH_3"/>
    <property type="match status" value="1"/>
</dbReference>
<protein>
    <recommendedName>
        <fullName evidence="1">HTH cro/C1-type domain-containing protein</fullName>
    </recommendedName>
</protein>
<dbReference type="SUPFAM" id="SSF47413">
    <property type="entry name" value="lambda repressor-like DNA-binding domains"/>
    <property type="match status" value="1"/>
</dbReference>
<dbReference type="GO" id="GO:0003677">
    <property type="term" value="F:DNA binding"/>
    <property type="evidence" value="ECO:0007669"/>
    <property type="project" value="InterPro"/>
</dbReference>
<dbReference type="KEGG" id="ten:LPB136_10360"/>
<dbReference type="OrthoDB" id="680346at2"/>
<dbReference type="Gene3D" id="1.10.260.40">
    <property type="entry name" value="lambda repressor-like DNA-binding domains"/>
    <property type="match status" value="1"/>
</dbReference>
<reference evidence="2 3" key="1">
    <citation type="submission" date="2016-11" db="EMBL/GenBank/DDBJ databases">
        <title>Tenacibaculum sp. LPB0136, isolated from marine environment.</title>
        <authorList>
            <person name="Kim E."/>
            <person name="Yi H."/>
        </authorList>
    </citation>
    <scope>NUCLEOTIDE SEQUENCE [LARGE SCALE GENOMIC DNA]</scope>
    <source>
        <strain evidence="2 3">LPB0136</strain>
    </source>
</reference>
<name>A0A1L3JN11_9FLAO</name>
<sequence>MNKQEELFLINVGKTLKYFRVLKSLSQEDLANDADIPINQIGRIERAEINTSLLTILKITEALEISFVDFFNELTSQE</sequence>
<evidence type="ECO:0000313" key="2">
    <source>
        <dbReference type="EMBL" id="APG66472.1"/>
    </source>
</evidence>
<dbReference type="PROSITE" id="PS50943">
    <property type="entry name" value="HTH_CROC1"/>
    <property type="match status" value="1"/>
</dbReference>
<proteinExistence type="predicted"/>
<dbReference type="SMART" id="SM00530">
    <property type="entry name" value="HTH_XRE"/>
    <property type="match status" value="1"/>
</dbReference>
<dbReference type="Proteomes" id="UP000181898">
    <property type="component" value="Chromosome"/>
</dbReference>
<dbReference type="CDD" id="cd00093">
    <property type="entry name" value="HTH_XRE"/>
    <property type="match status" value="1"/>
</dbReference>